<reference evidence="4 5" key="1">
    <citation type="submission" date="2019-07" db="EMBL/GenBank/DDBJ databases">
        <title>Finished genome of Venturia effusa.</title>
        <authorList>
            <person name="Young C.A."/>
            <person name="Cox M.P."/>
            <person name="Ganley A.R.D."/>
            <person name="David W.J."/>
        </authorList>
    </citation>
    <scope>NUCLEOTIDE SEQUENCE [LARGE SCALE GENOMIC DNA]</scope>
    <source>
        <strain evidence="5">albino</strain>
    </source>
</reference>
<feature type="region of interest" description="Disordered" evidence="1">
    <location>
        <begin position="319"/>
        <end position="375"/>
    </location>
</feature>
<sequence length="998" mass="114389">MSEEISKPVKKLREVDRPKESEHERSDRSYTETSNAARGRIEVEGSSSHGLVLQDSFVSYTNPADIFRDTEPRWRTRNQAGMRYDELSATLETRRSTLAPEHSPSRSSQSRDGVTGTNVGRKITSFQRSSSSEDEARNPQPDFYQKGNDRKITRKPARFDDPESDLAYEGRTPNIHLEHGELRQRKRQDVDMGLPHVDSISGERYRSQTSLQPNSNQISHAMPAKSILRKPTERFPEDPDPIREGVAPLLENLKKAGYKDIPKGAKWTKIDRKLVNPQSLEEKKERFEERLDCVVVLRVLTRDEIQALADRTEEIRDAREKKYQEDSMTRHGDQSKGASNDSVDQSRDPPVDGQPFSDSDHAGVEKNSGVPQSSEDIDALFDSSESDIYSQEDSVFSAGATSITSASSIVSVGPTLTVLDQLVALLLEQDPIAHLCSLAIERAWIGPQRIERLFRNLLKNYGAALKKQSDGLAGQRRAAANLFLFSSRRAALKIRHCFDKTSEGHLDVPQDKADKRSQVLDYLYRLQDSSNVEYIRDESEWEESSEEEIIPDEEEPSRLSQVDDMRVFLTKGDAFQTLCKNLDKAINPSWEDRVESLIDGIAQRARDRGLKDPGFQQLRSVVAELLMADQYSVSFLDEYKCSWIENVQTWVERRTKTEWDWWPLQPPRNHLQDTSSFAQFLCGCGEIRRLPLPDSMVPFLKQLLQHRTEYVLAMRDERTTKLRFANGSDNSSEHAASVGLDAKHVSFQRGNTNARALSIAGPHDVKVFDRALSTDHLHIFLTVNNNDSHRLAQIQADLLQDDSFFARLKQEYIEKRGWIRMVFSIWRYAGCEFRKLEKIMPKRVVPFPHVELPEPSNIEYRYRLRPTDAVPPIGRHEFKMRYYECLTGGVSHSHWWRACRRQCRKKKDALEKIPKRDRQVIEEGDDREVFWGLLAVEEIQFVRVLVYHVLCLTGPVVFWVLWITMGHPGDLQNASVPMMVALGFMALLSSSWFMLGNR</sequence>
<feature type="domain" description="DUF8035" evidence="3">
    <location>
        <begin position="265"/>
        <end position="318"/>
    </location>
</feature>
<evidence type="ECO:0000313" key="4">
    <source>
        <dbReference type="EMBL" id="QDS72627.1"/>
    </source>
</evidence>
<dbReference type="EMBL" id="CP042192">
    <property type="protein sequence ID" value="QDS72627.1"/>
    <property type="molecule type" value="Genomic_DNA"/>
</dbReference>
<feature type="transmembrane region" description="Helical" evidence="2">
    <location>
        <begin position="976"/>
        <end position="995"/>
    </location>
</feature>
<feature type="transmembrane region" description="Helical" evidence="2">
    <location>
        <begin position="945"/>
        <end position="964"/>
    </location>
</feature>
<dbReference type="Pfam" id="PF26118">
    <property type="entry name" value="DUF8035"/>
    <property type="match status" value="1"/>
</dbReference>
<feature type="compositionally biased region" description="Polar residues" evidence="1">
    <location>
        <begin position="207"/>
        <end position="217"/>
    </location>
</feature>
<keyword evidence="5" id="KW-1185">Reference proteome</keyword>
<evidence type="ECO:0000313" key="5">
    <source>
        <dbReference type="Proteomes" id="UP000316270"/>
    </source>
</evidence>
<feature type="compositionally biased region" description="Basic and acidic residues" evidence="1">
    <location>
        <begin position="319"/>
        <end position="334"/>
    </location>
</feature>
<feature type="compositionally biased region" description="Basic and acidic residues" evidence="1">
    <location>
        <begin position="147"/>
        <end position="161"/>
    </location>
</feature>
<name>A0A517LAG8_9PEZI</name>
<feature type="compositionally biased region" description="Polar residues" evidence="1">
    <location>
        <begin position="105"/>
        <end position="130"/>
    </location>
</feature>
<feature type="region of interest" description="Disordered" evidence="1">
    <location>
        <begin position="1"/>
        <end position="50"/>
    </location>
</feature>
<keyword evidence="2" id="KW-0812">Transmembrane</keyword>
<keyword evidence="2" id="KW-0472">Membrane</keyword>
<feature type="region of interest" description="Disordered" evidence="1">
    <location>
        <begin position="67"/>
        <end position="217"/>
    </location>
</feature>
<dbReference type="OrthoDB" id="5418088at2759"/>
<evidence type="ECO:0000259" key="3">
    <source>
        <dbReference type="Pfam" id="PF26118"/>
    </source>
</evidence>
<feature type="compositionally biased region" description="Basic and acidic residues" evidence="1">
    <location>
        <begin position="176"/>
        <end position="190"/>
    </location>
</feature>
<gene>
    <name evidence="4" type="ORF">FKW77_002245</name>
</gene>
<dbReference type="AlphaFoldDB" id="A0A517LAG8"/>
<keyword evidence="2" id="KW-1133">Transmembrane helix</keyword>
<organism evidence="4 5">
    <name type="scientific">Venturia effusa</name>
    <dbReference type="NCBI Taxonomy" id="50376"/>
    <lineage>
        <taxon>Eukaryota</taxon>
        <taxon>Fungi</taxon>
        <taxon>Dikarya</taxon>
        <taxon>Ascomycota</taxon>
        <taxon>Pezizomycotina</taxon>
        <taxon>Dothideomycetes</taxon>
        <taxon>Pleosporomycetidae</taxon>
        <taxon>Venturiales</taxon>
        <taxon>Venturiaceae</taxon>
        <taxon>Venturia</taxon>
    </lineage>
</organism>
<proteinExistence type="predicted"/>
<evidence type="ECO:0000256" key="2">
    <source>
        <dbReference type="SAM" id="Phobius"/>
    </source>
</evidence>
<dbReference type="InterPro" id="IPR058348">
    <property type="entry name" value="DUF8035"/>
</dbReference>
<accession>A0A517LAG8</accession>
<evidence type="ECO:0000256" key="1">
    <source>
        <dbReference type="SAM" id="MobiDB-lite"/>
    </source>
</evidence>
<dbReference type="PANTHER" id="PTHR42081:SF1">
    <property type="entry name" value="ZINC FINGER PROTEIN DHHC DOMAIN CONTAINING PROTEIN"/>
    <property type="match status" value="1"/>
</dbReference>
<feature type="compositionally biased region" description="Basic and acidic residues" evidence="1">
    <location>
        <begin position="1"/>
        <end position="30"/>
    </location>
</feature>
<dbReference type="STRING" id="50376.A0A517LAG8"/>
<dbReference type="Proteomes" id="UP000316270">
    <property type="component" value="Chromosome 8"/>
</dbReference>
<protein>
    <recommendedName>
        <fullName evidence="3">DUF8035 domain-containing protein</fullName>
    </recommendedName>
</protein>
<dbReference type="PANTHER" id="PTHR42081">
    <property type="entry name" value="ZINC FINGER PROTEIN DHHC DOMAIN CONTAINING PROTEIN"/>
    <property type="match status" value="1"/>
</dbReference>